<proteinExistence type="predicted"/>
<gene>
    <name evidence="1" type="ORF">UFOPK3376_00953</name>
</gene>
<accession>A0A6J7DXR3</accession>
<dbReference type="InterPro" id="IPR012338">
    <property type="entry name" value="Beta-lactam/transpept-like"/>
</dbReference>
<organism evidence="1">
    <name type="scientific">freshwater metagenome</name>
    <dbReference type="NCBI Taxonomy" id="449393"/>
    <lineage>
        <taxon>unclassified sequences</taxon>
        <taxon>metagenomes</taxon>
        <taxon>ecological metagenomes</taxon>
    </lineage>
</organism>
<evidence type="ECO:0000313" key="1">
    <source>
        <dbReference type="EMBL" id="CAB4873139.1"/>
    </source>
</evidence>
<reference evidence="1" key="1">
    <citation type="submission" date="2020-05" db="EMBL/GenBank/DDBJ databases">
        <authorList>
            <person name="Chiriac C."/>
            <person name="Salcher M."/>
            <person name="Ghai R."/>
            <person name="Kavagutti S V."/>
        </authorList>
    </citation>
    <scope>NUCLEOTIDE SEQUENCE</scope>
</reference>
<dbReference type="AlphaFoldDB" id="A0A6J7DXR3"/>
<sequence>MTEPGRLLSPELLAEATHIQSEGHCPVLGEEATFGLGFKPTTARRPFGPHPDSFGHFGTGGALGFADPHERLSFGYVMNHVIPRWQSTRNRSLVDAAYASL</sequence>
<dbReference type="SUPFAM" id="SSF56601">
    <property type="entry name" value="beta-lactamase/transpeptidase-like"/>
    <property type="match status" value="1"/>
</dbReference>
<protein>
    <submittedName>
        <fullName evidence="1">Unannotated protein</fullName>
    </submittedName>
</protein>
<dbReference type="EMBL" id="CAFBLP010000018">
    <property type="protein sequence ID" value="CAB4873139.1"/>
    <property type="molecule type" value="Genomic_DNA"/>
</dbReference>
<dbReference type="Gene3D" id="3.40.710.10">
    <property type="entry name" value="DD-peptidase/beta-lactamase superfamily"/>
    <property type="match status" value="1"/>
</dbReference>
<name>A0A6J7DXR3_9ZZZZ</name>